<comment type="subcellular location">
    <subcellularLocation>
        <location evidence="1">Cell membrane</location>
        <topology evidence="1">Multi-pass membrane protein</topology>
    </subcellularLocation>
</comment>
<feature type="transmembrane region" description="Helical" evidence="9">
    <location>
        <begin position="233"/>
        <end position="258"/>
    </location>
</feature>
<gene>
    <name evidence="12" type="ORF">ERS852523_03495</name>
</gene>
<dbReference type="FunFam" id="3.40.50.300:FF:000221">
    <property type="entry name" value="Multidrug ABC transporter ATP-binding protein"/>
    <property type="match status" value="1"/>
</dbReference>
<dbReference type="AlphaFoldDB" id="A0A174SMW6"/>
<protein>
    <submittedName>
        <fullName evidence="12">Putative multidrug export ATP-binding/permease protein SAV1866</fullName>
        <ecNumber evidence="12">3.6.3.-</ecNumber>
    </submittedName>
</protein>
<dbReference type="EC" id="3.6.3.-" evidence="12"/>
<dbReference type="Pfam" id="PF00005">
    <property type="entry name" value="ABC_tran"/>
    <property type="match status" value="1"/>
</dbReference>
<reference evidence="12 13" key="1">
    <citation type="submission" date="2015-09" db="EMBL/GenBank/DDBJ databases">
        <authorList>
            <consortium name="Pathogen Informatics"/>
        </authorList>
    </citation>
    <scope>NUCLEOTIDE SEQUENCE [LARGE SCALE GENOMIC DNA]</scope>
    <source>
        <strain evidence="12 13">2789STDY5834911</strain>
    </source>
</reference>
<organism evidence="12 13">
    <name type="scientific">Blautia wexlerae</name>
    <dbReference type="NCBI Taxonomy" id="418240"/>
    <lineage>
        <taxon>Bacteria</taxon>
        <taxon>Bacillati</taxon>
        <taxon>Bacillota</taxon>
        <taxon>Clostridia</taxon>
        <taxon>Lachnospirales</taxon>
        <taxon>Lachnospiraceae</taxon>
        <taxon>Blautia</taxon>
    </lineage>
</organism>
<keyword evidence="4 9" id="KW-0812">Transmembrane</keyword>
<dbReference type="GO" id="GO:0005524">
    <property type="term" value="F:ATP binding"/>
    <property type="evidence" value="ECO:0007669"/>
    <property type="project" value="UniProtKB-KW"/>
</dbReference>
<evidence type="ECO:0000313" key="12">
    <source>
        <dbReference type="EMBL" id="CUP98016.1"/>
    </source>
</evidence>
<dbReference type="InterPro" id="IPR027417">
    <property type="entry name" value="P-loop_NTPase"/>
</dbReference>
<evidence type="ECO:0000259" key="11">
    <source>
        <dbReference type="PROSITE" id="PS50929"/>
    </source>
</evidence>
<dbReference type="InterPro" id="IPR039421">
    <property type="entry name" value="Type_1_exporter"/>
</dbReference>
<dbReference type="SUPFAM" id="SSF52540">
    <property type="entry name" value="P-loop containing nucleoside triphosphate hydrolases"/>
    <property type="match status" value="1"/>
</dbReference>
<dbReference type="Pfam" id="PF00664">
    <property type="entry name" value="ABC_membrane"/>
    <property type="match status" value="1"/>
</dbReference>
<proteinExistence type="predicted"/>
<dbReference type="Proteomes" id="UP000095712">
    <property type="component" value="Unassembled WGS sequence"/>
</dbReference>
<dbReference type="InterPro" id="IPR003593">
    <property type="entry name" value="AAA+_ATPase"/>
</dbReference>
<sequence>MFTNGCTGKMLFAIFLAIAGVLCGMVPYFAIAGLLTEIFQETLTLHHIFGYVGGAVLGETLKMVLITISSIQAHKVTYRILENIRCQLTEKMLHVPMGVMIDTPSGKLKAVVIDTVEKLEQPLAHMLPEITANVFTPICIIVLLFVLDWRMGLACMAVIPLGFILLMGQMKDYKNRSQRYIEASGGMDSALVEYINGIQVIKAFGQSGSSFQKFLKAVKYYHDTTLDWWKNTWLYSALGLTVIPASLVSGIPIGAVMLMHGTIRFPIFITCLILSLGIAGPLIQATYYADSFAVVDASIRQVGDFLDIQELERPEKAVALNDEGFCLENVSFAYGDQEILHQISFSPVVGGKTAIVGPSGSGKSTIIKLMVGFWDVTNGSISYGGQDIRRIPTKQLMEKISFVSQDNFLFNMSIKDNIKMGNPNATDAEVVAAAKAACCDEFICKLQHGYDTMAGDAGRNLSGGERQRITIARAILKKADVVILDEASAHADPENEVYIEEAIHELVKGKTLIVVAHRLSTIEDADKIVVIDSGNIVGEGTQNELLMSCSVYARMWQENKEALSEGKGGGACV</sequence>
<dbReference type="CDD" id="cd07346">
    <property type="entry name" value="ABC_6TM_exporters"/>
    <property type="match status" value="1"/>
</dbReference>
<keyword evidence="5" id="KW-0547">Nucleotide-binding</keyword>
<evidence type="ECO:0000256" key="9">
    <source>
        <dbReference type="SAM" id="Phobius"/>
    </source>
</evidence>
<dbReference type="InterPro" id="IPR003439">
    <property type="entry name" value="ABC_transporter-like_ATP-bd"/>
</dbReference>
<dbReference type="Gene3D" id="3.40.50.300">
    <property type="entry name" value="P-loop containing nucleotide triphosphate hydrolases"/>
    <property type="match status" value="1"/>
</dbReference>
<feature type="transmembrane region" description="Helical" evidence="9">
    <location>
        <begin position="265"/>
        <end position="283"/>
    </location>
</feature>
<evidence type="ECO:0000256" key="6">
    <source>
        <dbReference type="ARBA" id="ARBA00022840"/>
    </source>
</evidence>
<evidence type="ECO:0000256" key="1">
    <source>
        <dbReference type="ARBA" id="ARBA00004651"/>
    </source>
</evidence>
<dbReference type="SMART" id="SM00382">
    <property type="entry name" value="AAA"/>
    <property type="match status" value="1"/>
</dbReference>
<feature type="domain" description="ABC transmembrane type-1" evidence="11">
    <location>
        <begin position="11"/>
        <end position="293"/>
    </location>
</feature>
<dbReference type="Gene3D" id="1.20.1560.10">
    <property type="entry name" value="ABC transporter type 1, transmembrane domain"/>
    <property type="match status" value="1"/>
</dbReference>
<keyword evidence="8 9" id="KW-0472">Membrane</keyword>
<evidence type="ECO:0000256" key="3">
    <source>
        <dbReference type="ARBA" id="ARBA00022475"/>
    </source>
</evidence>
<dbReference type="PROSITE" id="PS50893">
    <property type="entry name" value="ABC_TRANSPORTER_2"/>
    <property type="match status" value="1"/>
</dbReference>
<dbReference type="GO" id="GO:0034040">
    <property type="term" value="F:ATPase-coupled lipid transmembrane transporter activity"/>
    <property type="evidence" value="ECO:0007669"/>
    <property type="project" value="TreeGrafter"/>
</dbReference>
<dbReference type="GO" id="GO:0140359">
    <property type="term" value="F:ABC-type transporter activity"/>
    <property type="evidence" value="ECO:0007669"/>
    <property type="project" value="InterPro"/>
</dbReference>
<dbReference type="PANTHER" id="PTHR24221">
    <property type="entry name" value="ATP-BINDING CASSETTE SUB-FAMILY B"/>
    <property type="match status" value="1"/>
</dbReference>
<dbReference type="PROSITE" id="PS50929">
    <property type="entry name" value="ABC_TM1F"/>
    <property type="match status" value="1"/>
</dbReference>
<dbReference type="InterPro" id="IPR036640">
    <property type="entry name" value="ABC1_TM_sf"/>
</dbReference>
<dbReference type="PROSITE" id="PS00211">
    <property type="entry name" value="ABC_TRANSPORTER_1"/>
    <property type="match status" value="1"/>
</dbReference>
<evidence type="ECO:0000259" key="10">
    <source>
        <dbReference type="PROSITE" id="PS50893"/>
    </source>
</evidence>
<keyword evidence="3" id="KW-1003">Cell membrane</keyword>
<dbReference type="SUPFAM" id="SSF90123">
    <property type="entry name" value="ABC transporter transmembrane region"/>
    <property type="match status" value="1"/>
</dbReference>
<feature type="transmembrane region" description="Helical" evidence="9">
    <location>
        <begin position="12"/>
        <end position="36"/>
    </location>
</feature>
<dbReference type="EMBL" id="CZAW01000052">
    <property type="protein sequence ID" value="CUP98016.1"/>
    <property type="molecule type" value="Genomic_DNA"/>
</dbReference>
<accession>A0A174SMW6</accession>
<dbReference type="GO" id="GO:0005886">
    <property type="term" value="C:plasma membrane"/>
    <property type="evidence" value="ECO:0007669"/>
    <property type="project" value="UniProtKB-SubCell"/>
</dbReference>
<dbReference type="OrthoDB" id="9762778at2"/>
<keyword evidence="12" id="KW-0378">Hydrolase</keyword>
<evidence type="ECO:0000256" key="2">
    <source>
        <dbReference type="ARBA" id="ARBA00022448"/>
    </source>
</evidence>
<feature type="domain" description="ABC transporter" evidence="10">
    <location>
        <begin position="325"/>
        <end position="558"/>
    </location>
</feature>
<dbReference type="PANTHER" id="PTHR24221:SF397">
    <property type="entry name" value="ABC TRANSPORTER, ATP-BINDING TRANSMEMBRANE PROTEIN"/>
    <property type="match status" value="1"/>
</dbReference>
<feature type="transmembrane region" description="Helical" evidence="9">
    <location>
        <begin position="130"/>
        <end position="147"/>
    </location>
</feature>
<keyword evidence="7 9" id="KW-1133">Transmembrane helix</keyword>
<evidence type="ECO:0000256" key="4">
    <source>
        <dbReference type="ARBA" id="ARBA00022692"/>
    </source>
</evidence>
<dbReference type="InterPro" id="IPR011527">
    <property type="entry name" value="ABC1_TM_dom"/>
</dbReference>
<evidence type="ECO:0000313" key="13">
    <source>
        <dbReference type="Proteomes" id="UP000095712"/>
    </source>
</evidence>
<feature type="transmembrane region" description="Helical" evidence="9">
    <location>
        <begin position="48"/>
        <end position="71"/>
    </location>
</feature>
<feature type="transmembrane region" description="Helical" evidence="9">
    <location>
        <begin position="152"/>
        <end position="170"/>
    </location>
</feature>
<name>A0A174SMW6_9FIRM</name>
<evidence type="ECO:0000256" key="8">
    <source>
        <dbReference type="ARBA" id="ARBA00023136"/>
    </source>
</evidence>
<keyword evidence="6 12" id="KW-0067">ATP-binding</keyword>
<keyword evidence="2" id="KW-0813">Transport</keyword>
<dbReference type="GO" id="GO:0016887">
    <property type="term" value="F:ATP hydrolysis activity"/>
    <property type="evidence" value="ECO:0007669"/>
    <property type="project" value="InterPro"/>
</dbReference>
<evidence type="ECO:0000256" key="7">
    <source>
        <dbReference type="ARBA" id="ARBA00022989"/>
    </source>
</evidence>
<dbReference type="InterPro" id="IPR017871">
    <property type="entry name" value="ABC_transporter-like_CS"/>
</dbReference>
<evidence type="ECO:0000256" key="5">
    <source>
        <dbReference type="ARBA" id="ARBA00022741"/>
    </source>
</evidence>